<evidence type="ECO:0000313" key="2">
    <source>
        <dbReference type="Proteomes" id="UP000266861"/>
    </source>
</evidence>
<name>A0A397GJX4_9GLOM</name>
<dbReference type="AlphaFoldDB" id="A0A397GJX4"/>
<dbReference type="EMBL" id="PQFF01000420">
    <property type="protein sequence ID" value="RHZ51245.1"/>
    <property type="molecule type" value="Genomic_DNA"/>
</dbReference>
<dbReference type="Proteomes" id="UP000266861">
    <property type="component" value="Unassembled WGS sequence"/>
</dbReference>
<comment type="caution">
    <text evidence="1">The sequence shown here is derived from an EMBL/GenBank/DDBJ whole genome shotgun (WGS) entry which is preliminary data.</text>
</comment>
<sequence>MTGFYKQQFDKYEHQKINELFWCQDLYTRFFSKQEKERERFGDKRDGILYMNIQAMMTSLWYQCAHQSEKTSGVNFLQIRNIVEIVKKFKQRKITRLPKPGLPLPTGIISTPKLPSRLNETFSTLINATQLFIL</sequence>
<accession>A0A397GJX4</accession>
<evidence type="ECO:0000313" key="1">
    <source>
        <dbReference type="EMBL" id="RHZ51245.1"/>
    </source>
</evidence>
<proteinExistence type="predicted"/>
<organism evidence="1 2">
    <name type="scientific">Diversispora epigaea</name>
    <dbReference type="NCBI Taxonomy" id="1348612"/>
    <lineage>
        <taxon>Eukaryota</taxon>
        <taxon>Fungi</taxon>
        <taxon>Fungi incertae sedis</taxon>
        <taxon>Mucoromycota</taxon>
        <taxon>Glomeromycotina</taxon>
        <taxon>Glomeromycetes</taxon>
        <taxon>Diversisporales</taxon>
        <taxon>Diversisporaceae</taxon>
        <taxon>Diversispora</taxon>
    </lineage>
</organism>
<keyword evidence="2" id="KW-1185">Reference proteome</keyword>
<protein>
    <submittedName>
        <fullName evidence="1">Uncharacterized protein</fullName>
    </submittedName>
</protein>
<reference evidence="1 2" key="1">
    <citation type="submission" date="2018-08" db="EMBL/GenBank/DDBJ databases">
        <title>Genome and evolution of the arbuscular mycorrhizal fungus Diversispora epigaea (formerly Glomus versiforme) and its bacterial endosymbionts.</title>
        <authorList>
            <person name="Sun X."/>
            <person name="Fei Z."/>
            <person name="Harrison M."/>
        </authorList>
    </citation>
    <scope>NUCLEOTIDE SEQUENCE [LARGE SCALE GENOMIC DNA]</scope>
    <source>
        <strain evidence="1 2">IT104</strain>
    </source>
</reference>
<gene>
    <name evidence="1" type="ORF">Glove_481g35</name>
</gene>